<dbReference type="InterPro" id="IPR008927">
    <property type="entry name" value="6-PGluconate_DH-like_C_sf"/>
</dbReference>
<keyword evidence="7" id="KW-0520">NAD</keyword>
<keyword evidence="14" id="KW-1185">Reference proteome</keyword>
<dbReference type="Pfam" id="PF00725">
    <property type="entry name" value="3HCDH"/>
    <property type="match status" value="1"/>
</dbReference>
<keyword evidence="5" id="KW-0597">Phosphoprotein</keyword>
<evidence type="ECO:0000256" key="5">
    <source>
        <dbReference type="ARBA" id="ARBA00022553"/>
    </source>
</evidence>
<dbReference type="InterPro" id="IPR036291">
    <property type="entry name" value="NAD(P)-bd_dom_sf"/>
</dbReference>
<dbReference type="InterPro" id="IPR006180">
    <property type="entry name" value="3-OHacyl-CoA_DH_CS"/>
</dbReference>
<dbReference type="EMBL" id="JNGI01000079">
    <property type="protein sequence ID" value="KNC92595.1"/>
    <property type="molecule type" value="Genomic_DNA"/>
</dbReference>
<dbReference type="GO" id="GO:0050104">
    <property type="term" value="F:L-gulonate 3-dehydrogenase activity"/>
    <property type="evidence" value="ECO:0007669"/>
    <property type="project" value="UniProtKB-EC"/>
</dbReference>
<evidence type="ECO:0000259" key="11">
    <source>
        <dbReference type="Pfam" id="PF00725"/>
    </source>
</evidence>
<dbReference type="GO" id="GO:0070403">
    <property type="term" value="F:NAD+ binding"/>
    <property type="evidence" value="ECO:0007669"/>
    <property type="project" value="InterPro"/>
</dbReference>
<dbReference type="GO" id="GO:0006631">
    <property type="term" value="P:fatty acid metabolic process"/>
    <property type="evidence" value="ECO:0007669"/>
    <property type="project" value="InterPro"/>
</dbReference>
<protein>
    <recommendedName>
        <fullName evidence="9">L-gulonate 3-dehydrogenase</fullName>
        <ecNumber evidence="8">1.1.1.45</ecNumber>
    </recommendedName>
    <alternativeName>
        <fullName evidence="9">L-gulonate 3-dehydrogenase</fullName>
    </alternativeName>
</protein>
<accession>A0A0L0GU88</accession>
<evidence type="ECO:0000256" key="7">
    <source>
        <dbReference type="ARBA" id="ARBA00023027"/>
    </source>
</evidence>
<comment type="similarity">
    <text evidence="2">Belongs to the 3-hydroxyacyl-CoA dehydrogenase family.</text>
</comment>
<dbReference type="GO" id="GO:0005737">
    <property type="term" value="C:cytoplasm"/>
    <property type="evidence" value="ECO:0007669"/>
    <property type="project" value="UniProtKB-SubCell"/>
</dbReference>
<dbReference type="AlphaFoldDB" id="A0A0L0GU88"/>
<evidence type="ECO:0000313" key="14">
    <source>
        <dbReference type="Proteomes" id="UP000037393"/>
    </source>
</evidence>
<dbReference type="Gene3D" id="1.10.1040.10">
    <property type="entry name" value="N-(1-d-carboxylethyl)-l-norvaline Dehydrogenase, domain 2"/>
    <property type="match status" value="1"/>
</dbReference>
<evidence type="ECO:0000256" key="4">
    <source>
        <dbReference type="ARBA" id="ARBA00022490"/>
    </source>
</evidence>
<comment type="subcellular location">
    <subcellularLocation>
        <location evidence="1">Cytoplasm</location>
    </subcellularLocation>
</comment>
<dbReference type="PANTHER" id="PTHR48075:SF1">
    <property type="entry name" value="LAMBDA-CRYSTALLIN HOMOLOG"/>
    <property type="match status" value="1"/>
</dbReference>
<comment type="caution">
    <text evidence="13">The sequence shown here is derived from an EMBL/GenBank/DDBJ whole genome shotgun (WGS) entry which is preliminary data.</text>
</comment>
<keyword evidence="6" id="KW-0560">Oxidoreductase</keyword>
<dbReference type="PANTHER" id="PTHR48075">
    <property type="entry name" value="3-HYDROXYACYL-COA DEHYDROGENASE FAMILY PROTEIN"/>
    <property type="match status" value="1"/>
</dbReference>
<evidence type="ECO:0000259" key="12">
    <source>
        <dbReference type="Pfam" id="PF02737"/>
    </source>
</evidence>
<feature type="site" description="Important for catalytic activity" evidence="10">
    <location>
        <position position="147"/>
    </location>
</feature>
<dbReference type="SUPFAM" id="SSF51735">
    <property type="entry name" value="NAD(P)-binding Rossmann-fold domains"/>
    <property type="match status" value="1"/>
</dbReference>
<dbReference type="Pfam" id="PF02737">
    <property type="entry name" value="3HCDH_N"/>
    <property type="match status" value="1"/>
</dbReference>
<evidence type="ECO:0000256" key="8">
    <source>
        <dbReference type="ARBA" id="ARBA00038962"/>
    </source>
</evidence>
<evidence type="ECO:0000256" key="6">
    <source>
        <dbReference type="ARBA" id="ARBA00023002"/>
    </source>
</evidence>
<evidence type="ECO:0000256" key="3">
    <source>
        <dbReference type="ARBA" id="ARBA00011738"/>
    </source>
</evidence>
<comment type="subunit">
    <text evidence="3">Homodimer.</text>
</comment>
<dbReference type="PATRIC" id="fig|379893.4.peg.4582"/>
<proteinExistence type="inferred from homology"/>
<organism evidence="13 14">
    <name type="scientific">Trabulsiella odontotermitis</name>
    <dbReference type="NCBI Taxonomy" id="379893"/>
    <lineage>
        <taxon>Bacteria</taxon>
        <taxon>Pseudomonadati</taxon>
        <taxon>Pseudomonadota</taxon>
        <taxon>Gammaproteobacteria</taxon>
        <taxon>Enterobacterales</taxon>
        <taxon>Enterobacteriaceae</taxon>
        <taxon>Trabulsiella</taxon>
    </lineage>
</organism>
<name>A0A0L0GU88_9ENTR</name>
<sequence>MNGENLDCIGKNITVIGGGVIGASWAVVFLSAGLNVTISDPADGIDEKVKQYVTSALSELSIMGDGLYVSDTLIKKLRFEKNIARAVQYADFIQENGPEKESFKVNLWSEVEKYAPSHTLFLSSSSGITATKQSVSMSRPERLMVGHPFNPPHLMPLVEVVPGEVRDSGLVAQALSFYNALGKAAILINKEIAGFVANRLQAAIFKECIYLVQKGIVKVDELDDIMTSSLGIRWATGGPFLSFHLGGGHDGFLHFLEHLAPEMAVLWEQQEQCDVSFDDETRTMLMRQIDDTYGLHTVEQLEEKRNIKEISVLKSLRQ</sequence>
<dbReference type="InterPro" id="IPR022694">
    <property type="entry name" value="3-OHacyl-CoA_DH"/>
</dbReference>
<evidence type="ECO:0000256" key="1">
    <source>
        <dbReference type="ARBA" id="ARBA00004496"/>
    </source>
</evidence>
<dbReference type="InterPro" id="IPR006176">
    <property type="entry name" value="3-OHacyl-CoA_DH_NAD-bd"/>
</dbReference>
<dbReference type="InterPro" id="IPR013328">
    <property type="entry name" value="6PGD_dom2"/>
</dbReference>
<dbReference type="PROSITE" id="PS00067">
    <property type="entry name" value="3HCDH"/>
    <property type="match status" value="1"/>
</dbReference>
<feature type="domain" description="3-hydroxyacyl-CoA dehydrogenase C-terminal" evidence="11">
    <location>
        <begin position="194"/>
        <end position="253"/>
    </location>
</feature>
<dbReference type="Proteomes" id="UP000037393">
    <property type="component" value="Unassembled WGS sequence"/>
</dbReference>
<evidence type="ECO:0000256" key="9">
    <source>
        <dbReference type="ARBA" id="ARBA00042709"/>
    </source>
</evidence>
<evidence type="ECO:0000256" key="10">
    <source>
        <dbReference type="PIRSR" id="PIRSR000105-1"/>
    </source>
</evidence>
<dbReference type="Gene3D" id="3.40.50.720">
    <property type="entry name" value="NAD(P)-binding Rossmann-like Domain"/>
    <property type="match status" value="1"/>
</dbReference>
<dbReference type="InterPro" id="IPR006108">
    <property type="entry name" value="3HC_DH_C"/>
</dbReference>
<keyword evidence="4" id="KW-0963">Cytoplasm</keyword>
<dbReference type="SUPFAM" id="SSF48179">
    <property type="entry name" value="6-phosphogluconate dehydrogenase C-terminal domain-like"/>
    <property type="match status" value="1"/>
</dbReference>
<dbReference type="EC" id="1.1.1.45" evidence="8"/>
<dbReference type="PIRSF" id="PIRSF000105">
    <property type="entry name" value="HCDH"/>
    <property type="match status" value="1"/>
</dbReference>
<evidence type="ECO:0000313" key="13">
    <source>
        <dbReference type="EMBL" id="KNC92595.1"/>
    </source>
</evidence>
<reference evidence="13 14" key="1">
    <citation type="journal article" date="2015" name="Appl. Environ. Microbiol.">
        <title>The Enterobacterium Trabulsiella odontotermitis Presents Novel Adaptations Related to Its Association with Fungus-Growing Termites.</title>
        <authorList>
            <person name="Sapountzis P."/>
            <person name="Gruntjes T."/>
            <person name="Otani S."/>
            <person name="Estevez J."/>
            <person name="da Costa R.R."/>
            <person name="Plunkett G.3rd."/>
            <person name="Perna N.T."/>
            <person name="Poulsen M."/>
        </authorList>
    </citation>
    <scope>NUCLEOTIDE SEQUENCE [LARGE SCALE GENOMIC DNA]</scope>
    <source>
        <strain evidence="13 14">12</strain>
    </source>
</reference>
<feature type="domain" description="3-hydroxyacyl-CoA dehydrogenase NAD binding" evidence="12">
    <location>
        <begin position="12"/>
        <end position="190"/>
    </location>
</feature>
<gene>
    <name evidence="13" type="ORF">GM31_22600</name>
</gene>
<evidence type="ECO:0000256" key="2">
    <source>
        <dbReference type="ARBA" id="ARBA00009463"/>
    </source>
</evidence>